<dbReference type="SUPFAM" id="SSF64005">
    <property type="entry name" value="Undecaprenyl diphosphate synthase"/>
    <property type="match status" value="1"/>
</dbReference>
<feature type="region of interest" description="Disordered" evidence="5">
    <location>
        <begin position="290"/>
        <end position="315"/>
    </location>
</feature>
<keyword evidence="4" id="KW-0460">Magnesium</keyword>
<evidence type="ECO:0000313" key="6">
    <source>
        <dbReference type="EMBL" id="MDJ1134219.1"/>
    </source>
</evidence>
<dbReference type="PANTHER" id="PTHR10291:SF0">
    <property type="entry name" value="DEHYDRODOLICHYL DIPHOSPHATE SYNTHASE 2"/>
    <property type="match status" value="1"/>
</dbReference>
<dbReference type="GO" id="GO:0016740">
    <property type="term" value="F:transferase activity"/>
    <property type="evidence" value="ECO:0007669"/>
    <property type="project" value="UniProtKB-KW"/>
</dbReference>
<name>A0ABT6ZYT0_9ACTN</name>
<dbReference type="CDD" id="cd00475">
    <property type="entry name" value="Cis_IPPS"/>
    <property type="match status" value="1"/>
</dbReference>
<dbReference type="PANTHER" id="PTHR10291">
    <property type="entry name" value="DEHYDRODOLICHYL DIPHOSPHATE SYNTHASE FAMILY MEMBER"/>
    <property type="match status" value="1"/>
</dbReference>
<evidence type="ECO:0000256" key="4">
    <source>
        <dbReference type="ARBA" id="ARBA00022842"/>
    </source>
</evidence>
<keyword evidence="2 6" id="KW-0808">Transferase</keyword>
<evidence type="ECO:0000256" key="5">
    <source>
        <dbReference type="SAM" id="MobiDB-lite"/>
    </source>
</evidence>
<dbReference type="Gene3D" id="3.40.1180.10">
    <property type="entry name" value="Decaprenyl diphosphate synthase-like"/>
    <property type="match status" value="1"/>
</dbReference>
<proteinExistence type="predicted"/>
<dbReference type="RefSeq" id="WP_274045896.1">
    <property type="nucleotide sequence ID" value="NZ_JANCPR020000019.1"/>
</dbReference>
<evidence type="ECO:0000313" key="7">
    <source>
        <dbReference type="Proteomes" id="UP001214441"/>
    </source>
</evidence>
<dbReference type="InterPro" id="IPR018520">
    <property type="entry name" value="UPP_synth-like_CS"/>
</dbReference>
<keyword evidence="7" id="KW-1185">Reference proteome</keyword>
<protein>
    <submittedName>
        <fullName evidence="6">Polyprenyl diphosphate synthase</fullName>
        <ecNumber evidence="6">2.5.1.-</ecNumber>
    </submittedName>
</protein>
<dbReference type="PROSITE" id="PS01066">
    <property type="entry name" value="UPP_SYNTHASE"/>
    <property type="match status" value="1"/>
</dbReference>
<feature type="region of interest" description="Disordered" evidence="5">
    <location>
        <begin position="226"/>
        <end position="252"/>
    </location>
</feature>
<accession>A0ABT6ZYT0</accession>
<feature type="compositionally biased region" description="Pro residues" evidence="5">
    <location>
        <begin position="306"/>
        <end position="315"/>
    </location>
</feature>
<dbReference type="EMBL" id="JANCPR020000019">
    <property type="protein sequence ID" value="MDJ1134219.1"/>
    <property type="molecule type" value="Genomic_DNA"/>
</dbReference>
<evidence type="ECO:0000256" key="1">
    <source>
        <dbReference type="ARBA" id="ARBA00001946"/>
    </source>
</evidence>
<dbReference type="Proteomes" id="UP001214441">
    <property type="component" value="Unassembled WGS sequence"/>
</dbReference>
<evidence type="ECO:0000256" key="3">
    <source>
        <dbReference type="ARBA" id="ARBA00022723"/>
    </source>
</evidence>
<dbReference type="EC" id="2.5.1.-" evidence="6"/>
<sequence>MPTQVPRHVACIMGGNGRWAGQRGLAAAHGDLASASALKAMFETTEEEGVEWLTLLTPAEQSASAEETSFLLPFFAQHVLGTALERLHSEGVRVRMLGATGPGISEDVRHRLRDAEDLTRGNTRRNLTIAFEHGGRRDVLDAARELIARRVPADKVTADTLPQYMQCPELPDVDLLIRTGGEHRISGFLLWHCADAELVFLDVPWPDFRTDHLRYALDLYRRRHPDQAAADPASGETYPAPAQRPGSGLPADAGVPAGDGLLTKLLRLPGTLATYLGLVLLDGLQETLSYGDPQMNGPDSGLSDGPPSPPAPSGS</sequence>
<gene>
    <name evidence="6" type="primary">uppS</name>
    <name evidence="6" type="ORF">NMN56_020080</name>
</gene>
<organism evidence="6 7">
    <name type="scientific">Streptomyces iconiensis</name>
    <dbReference type="NCBI Taxonomy" id="1384038"/>
    <lineage>
        <taxon>Bacteria</taxon>
        <taxon>Bacillati</taxon>
        <taxon>Actinomycetota</taxon>
        <taxon>Actinomycetes</taxon>
        <taxon>Kitasatosporales</taxon>
        <taxon>Streptomycetaceae</taxon>
        <taxon>Streptomyces</taxon>
    </lineage>
</organism>
<comment type="caution">
    <text evidence="6">The sequence shown here is derived from an EMBL/GenBank/DDBJ whole genome shotgun (WGS) entry which is preliminary data.</text>
</comment>
<keyword evidence="3" id="KW-0479">Metal-binding</keyword>
<dbReference type="InterPro" id="IPR001441">
    <property type="entry name" value="UPP_synth-like"/>
</dbReference>
<dbReference type="Pfam" id="PF01255">
    <property type="entry name" value="Prenyltransf"/>
    <property type="match status" value="1"/>
</dbReference>
<reference evidence="6 7" key="1">
    <citation type="submission" date="2023-05" db="EMBL/GenBank/DDBJ databases">
        <title>Streptantibioticus silvisoli sp. nov., acidotolerant actinomycetes 1 from pine litter.</title>
        <authorList>
            <person name="Swiecimska M."/>
            <person name="Golinska P."/>
            <person name="Sangal V."/>
            <person name="Wachnowicz B."/>
            <person name="Goodfellow M."/>
        </authorList>
    </citation>
    <scope>NUCLEOTIDE SEQUENCE [LARGE SCALE GENOMIC DNA]</scope>
    <source>
        <strain evidence="6 7">DSM 42109</strain>
    </source>
</reference>
<evidence type="ECO:0000256" key="2">
    <source>
        <dbReference type="ARBA" id="ARBA00022679"/>
    </source>
</evidence>
<comment type="cofactor">
    <cofactor evidence="1">
        <name>Mg(2+)</name>
        <dbReference type="ChEBI" id="CHEBI:18420"/>
    </cofactor>
</comment>
<dbReference type="InterPro" id="IPR036424">
    <property type="entry name" value="UPP_synth-like_sf"/>
</dbReference>
<dbReference type="NCBIfam" id="TIGR00055">
    <property type="entry name" value="uppS"/>
    <property type="match status" value="1"/>
</dbReference>